<dbReference type="AlphaFoldDB" id="A0A0B5B8R5"/>
<accession>A0A0B5B8R5</accession>
<dbReference type="PANTHER" id="PTHR35147">
    <property type="entry name" value="CHEMORECEPTOR GLUTAMINE DEAMIDASE CHED-RELATED"/>
    <property type="match status" value="1"/>
</dbReference>
<dbReference type="GO" id="GO:0050568">
    <property type="term" value="F:protein-glutamine glutaminase activity"/>
    <property type="evidence" value="ECO:0007669"/>
    <property type="project" value="UniProtKB-UniRule"/>
</dbReference>
<dbReference type="STRING" id="345632.GPICK_05800"/>
<dbReference type="InterPro" id="IPR005659">
    <property type="entry name" value="Chemorcpt_Glu_NH3ase_CheD"/>
</dbReference>
<dbReference type="SUPFAM" id="SSF64438">
    <property type="entry name" value="CNF1/YfiH-like putative cysteine hydrolases"/>
    <property type="match status" value="1"/>
</dbReference>
<comment type="catalytic activity">
    <reaction evidence="3">
        <text>L-glutaminyl-[protein] + H2O = L-glutamyl-[protein] + NH4(+)</text>
        <dbReference type="Rhea" id="RHEA:16441"/>
        <dbReference type="Rhea" id="RHEA-COMP:10207"/>
        <dbReference type="Rhea" id="RHEA-COMP:10208"/>
        <dbReference type="ChEBI" id="CHEBI:15377"/>
        <dbReference type="ChEBI" id="CHEBI:28938"/>
        <dbReference type="ChEBI" id="CHEBI:29973"/>
        <dbReference type="ChEBI" id="CHEBI:30011"/>
        <dbReference type="EC" id="3.5.1.44"/>
    </reaction>
</comment>
<dbReference type="InterPro" id="IPR011324">
    <property type="entry name" value="Cytotoxic_necrot_fac-like_cat"/>
</dbReference>
<gene>
    <name evidence="3" type="primary">cheD</name>
    <name evidence="4" type="ORF">GPICK_05800</name>
</gene>
<dbReference type="HOGENOM" id="CLU_087854_1_0_7"/>
<comment type="function">
    <text evidence="3">Probably deamidates glutamine residues to glutamate on methyl-accepting chemotaxis receptors (MCPs), playing an important role in chemotaxis.</text>
</comment>
<dbReference type="OrthoDB" id="9807202at2"/>
<dbReference type="KEGG" id="gpi:GPICK_05800"/>
<dbReference type="EC" id="3.5.1.44" evidence="3"/>
<dbReference type="Gene3D" id="3.30.1330.200">
    <property type="match status" value="1"/>
</dbReference>
<dbReference type="PANTHER" id="PTHR35147:SF1">
    <property type="entry name" value="CHEMORECEPTOR GLUTAMINE DEAMIDASE CHED-RELATED"/>
    <property type="match status" value="1"/>
</dbReference>
<evidence type="ECO:0000256" key="3">
    <source>
        <dbReference type="HAMAP-Rule" id="MF_01440"/>
    </source>
</evidence>
<dbReference type="GO" id="GO:0006935">
    <property type="term" value="P:chemotaxis"/>
    <property type="evidence" value="ECO:0007669"/>
    <property type="project" value="UniProtKB-UniRule"/>
</dbReference>
<evidence type="ECO:0000313" key="4">
    <source>
        <dbReference type="EMBL" id="AJE02942.1"/>
    </source>
</evidence>
<dbReference type="Proteomes" id="UP000057609">
    <property type="component" value="Chromosome"/>
</dbReference>
<dbReference type="CDD" id="cd16352">
    <property type="entry name" value="CheD"/>
    <property type="match status" value="1"/>
</dbReference>
<keyword evidence="1 3" id="KW-0145">Chemotaxis</keyword>
<dbReference type="HAMAP" id="MF_01440">
    <property type="entry name" value="CheD"/>
    <property type="match status" value="1"/>
</dbReference>
<dbReference type="InterPro" id="IPR038592">
    <property type="entry name" value="CheD-like_sf"/>
</dbReference>
<evidence type="ECO:0000256" key="1">
    <source>
        <dbReference type="ARBA" id="ARBA00022500"/>
    </source>
</evidence>
<dbReference type="Pfam" id="PF03975">
    <property type="entry name" value="CheD"/>
    <property type="match status" value="1"/>
</dbReference>
<name>A0A0B5B8R5_9BACT</name>
<dbReference type="RefSeq" id="WP_039741260.1">
    <property type="nucleotide sequence ID" value="NZ_CP009788.1"/>
</dbReference>
<keyword evidence="2 3" id="KW-0378">Hydrolase</keyword>
<evidence type="ECO:0000256" key="2">
    <source>
        <dbReference type="ARBA" id="ARBA00022801"/>
    </source>
</evidence>
<organism evidence="4 5">
    <name type="scientific">Geobacter pickeringii</name>
    <dbReference type="NCBI Taxonomy" id="345632"/>
    <lineage>
        <taxon>Bacteria</taxon>
        <taxon>Pseudomonadati</taxon>
        <taxon>Thermodesulfobacteriota</taxon>
        <taxon>Desulfuromonadia</taxon>
        <taxon>Geobacterales</taxon>
        <taxon>Geobacteraceae</taxon>
        <taxon>Geobacter</taxon>
    </lineage>
</organism>
<evidence type="ECO:0000313" key="5">
    <source>
        <dbReference type="Proteomes" id="UP000057609"/>
    </source>
</evidence>
<comment type="similarity">
    <text evidence="3">Belongs to the CheD family.</text>
</comment>
<dbReference type="EMBL" id="CP009788">
    <property type="protein sequence ID" value="AJE02942.1"/>
    <property type="molecule type" value="Genomic_DNA"/>
</dbReference>
<keyword evidence="5" id="KW-1185">Reference proteome</keyword>
<reference evidence="4 5" key="1">
    <citation type="journal article" date="2015" name="Genome Announc.">
        <title>Complete Genome of Geobacter pickeringii G13T, a Metal-Reducing Isolate from Sedimentary Kaolin Deposits.</title>
        <authorList>
            <person name="Badalamenti J.P."/>
            <person name="Bond D.R."/>
        </authorList>
    </citation>
    <scope>NUCLEOTIDE SEQUENCE [LARGE SCALE GENOMIC DNA]</scope>
    <source>
        <strain evidence="4 5">G13</strain>
    </source>
</reference>
<protein>
    <recommendedName>
        <fullName evidence="3">Probable chemoreceptor glutamine deamidase CheD</fullName>
        <ecNumber evidence="3">3.5.1.44</ecNumber>
    </recommendedName>
</protein>
<proteinExistence type="inferred from homology"/>
<sequence>MNPPATDLAAVYLKPGELHFGAAPSAVTTVLGSCVSVTMFERASGTAAICHALLPEGDKDDALRYVDTSIHRMLAMFSARGVSPARLEVKLFGGADLLGTGGSRIGVGRRNVEIARRVLSTSGLAVAAADVGGTRGRKLIFYTHTGEVLLKRLCRGERRGAGKGTGR</sequence>